<protein>
    <submittedName>
        <fullName evidence="2">Uncharacterized protein</fullName>
    </submittedName>
</protein>
<gene>
    <name evidence="2" type="ORF">ACFPCY_23040</name>
</gene>
<reference evidence="3" key="1">
    <citation type="journal article" date="2019" name="Int. J. Syst. Evol. Microbiol.">
        <title>The Global Catalogue of Microorganisms (GCM) 10K type strain sequencing project: providing services to taxonomists for standard genome sequencing and annotation.</title>
        <authorList>
            <consortium name="The Broad Institute Genomics Platform"/>
            <consortium name="The Broad Institute Genome Sequencing Center for Infectious Disease"/>
            <person name="Wu L."/>
            <person name="Ma J."/>
        </authorList>
    </citation>
    <scope>NUCLEOTIDE SEQUENCE [LARGE SCALE GENOMIC DNA]</scope>
    <source>
        <strain evidence="3">KLKA75</strain>
    </source>
</reference>
<feature type="compositionally biased region" description="Basic and acidic residues" evidence="1">
    <location>
        <begin position="19"/>
        <end position="28"/>
    </location>
</feature>
<comment type="caution">
    <text evidence="2">The sequence shown here is derived from an EMBL/GenBank/DDBJ whole genome shotgun (WGS) entry which is preliminary data.</text>
</comment>
<evidence type="ECO:0000313" key="2">
    <source>
        <dbReference type="EMBL" id="MFC4910209.1"/>
    </source>
</evidence>
<dbReference type="Proteomes" id="UP001595872">
    <property type="component" value="Unassembled WGS sequence"/>
</dbReference>
<organism evidence="2 3">
    <name type="scientific">Actinomadura gamaensis</name>
    <dbReference type="NCBI Taxonomy" id="1763541"/>
    <lineage>
        <taxon>Bacteria</taxon>
        <taxon>Bacillati</taxon>
        <taxon>Actinomycetota</taxon>
        <taxon>Actinomycetes</taxon>
        <taxon>Streptosporangiales</taxon>
        <taxon>Thermomonosporaceae</taxon>
        <taxon>Actinomadura</taxon>
    </lineage>
</organism>
<accession>A0ABV9U1Y6</accession>
<feature type="region of interest" description="Disordered" evidence="1">
    <location>
        <begin position="1"/>
        <end position="28"/>
    </location>
</feature>
<name>A0ABV9U1Y6_9ACTN</name>
<keyword evidence="3" id="KW-1185">Reference proteome</keyword>
<proteinExistence type="predicted"/>
<dbReference type="RefSeq" id="WP_378258326.1">
    <property type="nucleotide sequence ID" value="NZ_JBHSIT010000006.1"/>
</dbReference>
<sequence length="46" mass="5243">MFYMTAPVLDQGQGRPSRHFNDSKRSEGKMHTQALIALARRLVDVI</sequence>
<evidence type="ECO:0000256" key="1">
    <source>
        <dbReference type="SAM" id="MobiDB-lite"/>
    </source>
</evidence>
<dbReference type="EMBL" id="JBHSIT010000006">
    <property type="protein sequence ID" value="MFC4910209.1"/>
    <property type="molecule type" value="Genomic_DNA"/>
</dbReference>
<evidence type="ECO:0000313" key="3">
    <source>
        <dbReference type="Proteomes" id="UP001595872"/>
    </source>
</evidence>